<sequence>MQAIPLDWPMRDHSRVIRCRPHEWHVQVMGQGPDVLLLHGAGASAHSFHRLAPLLAGYRVIMPDLPGQGFTRAGGMMRLGLDAMADDLATLCNDQGWRPVAIIGHSAGGAIALRMAEVLPNPPRAVVGLNAALGPFDGFAGWLFPRLAKAMSASPFVAAIVTRLVSNRNQVEMLLKGTGSVLDAEGVALYRRLVSDKRHIEGTLGMMAQWRLEPLIERLPQIMVPTLLIASDKDRAVPARVSREAAKRIPRAQYIEIAEYGHLLHEEAPHRVSEVILPFLAENSGGLSLVPDPA</sequence>
<name>A0A2W7QA82_9RHOB</name>
<dbReference type="PRINTS" id="PR00412">
    <property type="entry name" value="EPOXHYDRLASE"/>
</dbReference>
<evidence type="ECO:0000259" key="1">
    <source>
        <dbReference type="Pfam" id="PF00561"/>
    </source>
</evidence>
<dbReference type="AlphaFoldDB" id="A0A2W7QA82"/>
<proteinExistence type="predicted"/>
<evidence type="ECO:0000313" key="2">
    <source>
        <dbReference type="EMBL" id="PZX45564.1"/>
    </source>
</evidence>
<gene>
    <name evidence="2" type="ORF">LY56_01588</name>
</gene>
<dbReference type="GO" id="GO:0003824">
    <property type="term" value="F:catalytic activity"/>
    <property type="evidence" value="ECO:0007669"/>
    <property type="project" value="InterPro"/>
</dbReference>
<dbReference type="Proteomes" id="UP000249364">
    <property type="component" value="Unassembled WGS sequence"/>
</dbReference>
<dbReference type="OrthoDB" id="9804723at2"/>
<dbReference type="InterPro" id="IPR000639">
    <property type="entry name" value="Epox_hydrolase-like"/>
</dbReference>
<dbReference type="InterPro" id="IPR000073">
    <property type="entry name" value="AB_hydrolase_1"/>
</dbReference>
<dbReference type="NCBIfam" id="TIGR03056">
    <property type="entry name" value="bchO_mg_che_rel"/>
    <property type="match status" value="1"/>
</dbReference>
<feature type="domain" description="AB hydrolase-1" evidence="1">
    <location>
        <begin position="35"/>
        <end position="269"/>
    </location>
</feature>
<dbReference type="PANTHER" id="PTHR43689:SF8">
    <property type="entry name" value="ALPHA_BETA-HYDROLASES SUPERFAMILY PROTEIN"/>
    <property type="match status" value="1"/>
</dbReference>
<accession>A0A2W7QA82</accession>
<dbReference type="STRING" id="121821.GCA_001870675_00999"/>
<protein>
    <submittedName>
        <fullName evidence="2">Magnesium chelatase accessory protein</fullName>
    </submittedName>
</protein>
<comment type="caution">
    <text evidence="2">The sequence shown here is derived from an EMBL/GenBank/DDBJ whole genome shotgun (WGS) entry which is preliminary data.</text>
</comment>
<organism evidence="2 3">
    <name type="scientific">Roseinatronobacter thiooxidans</name>
    <dbReference type="NCBI Taxonomy" id="121821"/>
    <lineage>
        <taxon>Bacteria</taxon>
        <taxon>Pseudomonadati</taxon>
        <taxon>Pseudomonadota</taxon>
        <taxon>Alphaproteobacteria</taxon>
        <taxon>Rhodobacterales</taxon>
        <taxon>Paracoccaceae</taxon>
        <taxon>Roseinatronobacter</taxon>
    </lineage>
</organism>
<dbReference type="PRINTS" id="PR00111">
    <property type="entry name" value="ABHYDROLASE"/>
</dbReference>
<dbReference type="Pfam" id="PF00561">
    <property type="entry name" value="Abhydrolase_1"/>
    <property type="match status" value="1"/>
</dbReference>
<evidence type="ECO:0000313" key="3">
    <source>
        <dbReference type="Proteomes" id="UP000249364"/>
    </source>
</evidence>
<dbReference type="EMBL" id="QKZQ01000006">
    <property type="protein sequence ID" value="PZX45564.1"/>
    <property type="molecule type" value="Genomic_DNA"/>
</dbReference>
<dbReference type="InterPro" id="IPR029058">
    <property type="entry name" value="AB_hydrolase_fold"/>
</dbReference>
<dbReference type="PANTHER" id="PTHR43689">
    <property type="entry name" value="HYDROLASE"/>
    <property type="match status" value="1"/>
</dbReference>
<dbReference type="SUPFAM" id="SSF53474">
    <property type="entry name" value="alpha/beta-Hydrolases"/>
    <property type="match status" value="1"/>
</dbReference>
<keyword evidence="3" id="KW-1185">Reference proteome</keyword>
<dbReference type="InterPro" id="IPR017497">
    <property type="entry name" value="BchO"/>
</dbReference>
<dbReference type="Gene3D" id="3.40.50.1820">
    <property type="entry name" value="alpha/beta hydrolase"/>
    <property type="match status" value="1"/>
</dbReference>
<reference evidence="2 3" key="1">
    <citation type="submission" date="2018-06" db="EMBL/GenBank/DDBJ databases">
        <title>Genomic Encyclopedia of Archaeal and Bacterial Type Strains, Phase II (KMG-II): from individual species to whole genera.</title>
        <authorList>
            <person name="Goeker M."/>
        </authorList>
    </citation>
    <scope>NUCLEOTIDE SEQUENCE [LARGE SCALE GENOMIC DNA]</scope>
    <source>
        <strain evidence="2 3">DSM 13087</strain>
    </source>
</reference>